<evidence type="ECO:0000256" key="1">
    <source>
        <dbReference type="ARBA" id="ARBA00009943"/>
    </source>
</evidence>
<evidence type="ECO:0000313" key="9">
    <source>
        <dbReference type="Proteomes" id="UP000635565"/>
    </source>
</evidence>
<evidence type="ECO:0000313" key="8">
    <source>
        <dbReference type="EMBL" id="GHO86423.1"/>
    </source>
</evidence>
<evidence type="ECO:0000256" key="5">
    <source>
        <dbReference type="ARBA" id="ARBA00023315"/>
    </source>
</evidence>
<feature type="region of interest" description="Disordered" evidence="7">
    <location>
        <begin position="344"/>
        <end position="406"/>
    </location>
</feature>
<evidence type="ECO:0000256" key="4">
    <source>
        <dbReference type="ARBA" id="ARBA00022984"/>
    </source>
</evidence>
<keyword evidence="9" id="KW-1185">Reference proteome</keyword>
<protein>
    <recommendedName>
        <fullName evidence="10">Methicillin resistance protein</fullName>
    </recommendedName>
</protein>
<keyword evidence="5" id="KW-0012">Acyltransferase</keyword>
<comment type="caution">
    <text evidence="8">The sequence shown here is derived from an EMBL/GenBank/DDBJ whole genome shotgun (WGS) entry which is preliminary data.</text>
</comment>
<dbReference type="Gene3D" id="3.40.630.30">
    <property type="match status" value="2"/>
</dbReference>
<proteinExistence type="inferred from homology"/>
<evidence type="ECO:0008006" key="10">
    <source>
        <dbReference type="Google" id="ProtNLM"/>
    </source>
</evidence>
<dbReference type="PROSITE" id="PS51191">
    <property type="entry name" value="FEMABX"/>
    <property type="match status" value="1"/>
</dbReference>
<keyword evidence="3" id="KW-0133">Cell shape</keyword>
<feature type="compositionally biased region" description="Polar residues" evidence="7">
    <location>
        <begin position="371"/>
        <end position="398"/>
    </location>
</feature>
<accession>A0ABQ3VLE5</accession>
<comment type="similarity">
    <text evidence="1">Belongs to the FemABX family.</text>
</comment>
<feature type="compositionally biased region" description="Polar residues" evidence="7">
    <location>
        <begin position="350"/>
        <end position="363"/>
    </location>
</feature>
<dbReference type="PANTHER" id="PTHR36174:SF1">
    <property type="entry name" value="LIPID II:GLYCINE GLYCYLTRANSFERASE"/>
    <property type="match status" value="1"/>
</dbReference>
<keyword evidence="4" id="KW-0573">Peptidoglycan synthesis</keyword>
<evidence type="ECO:0000256" key="6">
    <source>
        <dbReference type="ARBA" id="ARBA00023316"/>
    </source>
</evidence>
<organism evidence="8 9">
    <name type="scientific">Dictyobacter formicarum</name>
    <dbReference type="NCBI Taxonomy" id="2778368"/>
    <lineage>
        <taxon>Bacteria</taxon>
        <taxon>Bacillati</taxon>
        <taxon>Chloroflexota</taxon>
        <taxon>Ktedonobacteria</taxon>
        <taxon>Ktedonobacterales</taxon>
        <taxon>Dictyobacteraceae</taxon>
        <taxon>Dictyobacter</taxon>
    </lineage>
</organism>
<sequence>MKANIITDRQQWNDFIATSSGCNITQTYEWGELLAANKEEALHIGVINAEGQLCAAILILIARIPILPFPYFYAPRGPIIEDPAGHAMDILLAFVKTEAKKRHAFMLKIEPGILEQDKTWLEALKKQGFRTNPEARHLRHEWVLDIRPDEAELLAGMKKTWRYCVRLAVRKEVKIRSGNGPADLDIFYQLLNTTSERDNFFIYGKDFYARLLALYGEQARLLIAEHEGHALGAALLIVHGRWCWYMYGASSNEQRERMPNHLLQWTAFRWAKQQGCWYYNFRGIPDQLEEEQPMWGIYVFKSGFGGYPIRAIATHDLAYNAAIYQVYRLLLKAKIWYNSQKEPKHLTAPATRSSTIKQQQPAEEQTGRPAIQTNKQQPVITSPTKSSQEEQALITTRSDSTHHPRK</sequence>
<dbReference type="Pfam" id="PF02388">
    <property type="entry name" value="FemAB"/>
    <property type="match status" value="2"/>
</dbReference>
<dbReference type="InterPro" id="IPR050644">
    <property type="entry name" value="PG_Glycine_Bridge_Synth"/>
</dbReference>
<keyword evidence="6" id="KW-0961">Cell wall biogenesis/degradation</keyword>
<evidence type="ECO:0000256" key="2">
    <source>
        <dbReference type="ARBA" id="ARBA00022679"/>
    </source>
</evidence>
<reference evidence="8 9" key="1">
    <citation type="journal article" date="2021" name="Int. J. Syst. Evol. Microbiol.">
        <title>Reticulibacter mediterranei gen. nov., sp. nov., within the new family Reticulibacteraceae fam. nov., and Ktedonospora formicarum gen. nov., sp. nov., Ktedonobacter robiniae sp. nov., Dictyobacter formicarum sp. nov. and Dictyobacter arantiisoli sp. nov., belonging to the class Ktedonobacteria.</title>
        <authorList>
            <person name="Yabe S."/>
            <person name="Zheng Y."/>
            <person name="Wang C.M."/>
            <person name="Sakai Y."/>
            <person name="Abe K."/>
            <person name="Yokota A."/>
            <person name="Donadio S."/>
            <person name="Cavaletti L."/>
            <person name="Monciardini P."/>
        </authorList>
    </citation>
    <scope>NUCLEOTIDE SEQUENCE [LARGE SCALE GENOMIC DNA]</scope>
    <source>
        <strain evidence="8 9">SOSP1-9</strain>
    </source>
</reference>
<name>A0ABQ3VLE5_9CHLR</name>
<dbReference type="PANTHER" id="PTHR36174">
    <property type="entry name" value="LIPID II:GLYCINE GLYCYLTRANSFERASE"/>
    <property type="match status" value="1"/>
</dbReference>
<evidence type="ECO:0000256" key="3">
    <source>
        <dbReference type="ARBA" id="ARBA00022960"/>
    </source>
</evidence>
<keyword evidence="2" id="KW-0808">Transferase</keyword>
<evidence type="ECO:0000256" key="7">
    <source>
        <dbReference type="SAM" id="MobiDB-lite"/>
    </source>
</evidence>
<dbReference type="InterPro" id="IPR016181">
    <property type="entry name" value="Acyl_CoA_acyltransferase"/>
</dbReference>
<dbReference type="SUPFAM" id="SSF55729">
    <property type="entry name" value="Acyl-CoA N-acyltransferases (Nat)"/>
    <property type="match status" value="2"/>
</dbReference>
<gene>
    <name evidence="8" type="ORF">KSZ_44290</name>
</gene>
<dbReference type="InterPro" id="IPR003447">
    <property type="entry name" value="FEMABX"/>
</dbReference>
<dbReference type="RefSeq" id="WP_201364057.1">
    <property type="nucleotide sequence ID" value="NZ_BNJJ01000012.1"/>
</dbReference>
<dbReference type="Proteomes" id="UP000635565">
    <property type="component" value="Unassembled WGS sequence"/>
</dbReference>
<dbReference type="EMBL" id="BNJJ01000012">
    <property type="protein sequence ID" value="GHO86423.1"/>
    <property type="molecule type" value="Genomic_DNA"/>
</dbReference>